<reference evidence="8" key="2">
    <citation type="journal article" date="2021" name="Microbiome">
        <title>Successional dynamics and alternative stable states in a saline activated sludge microbial community over 9 years.</title>
        <authorList>
            <person name="Wang Y."/>
            <person name="Ye J."/>
            <person name="Ju F."/>
            <person name="Liu L."/>
            <person name="Boyd J.A."/>
            <person name="Deng Y."/>
            <person name="Parks D.H."/>
            <person name="Jiang X."/>
            <person name="Yin X."/>
            <person name="Woodcroft B.J."/>
            <person name="Tyson G.W."/>
            <person name="Hugenholtz P."/>
            <person name="Polz M.F."/>
            <person name="Zhang T."/>
        </authorList>
    </citation>
    <scope>NUCLEOTIDE SEQUENCE</scope>
    <source>
        <strain evidence="8">HKST-UBA15</strain>
    </source>
</reference>
<evidence type="ECO:0000313" key="9">
    <source>
        <dbReference type="Proteomes" id="UP000745577"/>
    </source>
</evidence>
<dbReference type="Gene3D" id="1.10.940.10">
    <property type="entry name" value="NusB-like"/>
    <property type="match status" value="1"/>
</dbReference>
<evidence type="ECO:0000256" key="5">
    <source>
        <dbReference type="ARBA" id="ARBA00023163"/>
    </source>
</evidence>
<dbReference type="PANTHER" id="PTHR11078">
    <property type="entry name" value="N UTILIZATION SUBSTANCE PROTEIN B-RELATED"/>
    <property type="match status" value="1"/>
</dbReference>
<feature type="domain" description="NusB/RsmB/TIM44" evidence="7">
    <location>
        <begin position="6"/>
        <end position="139"/>
    </location>
</feature>
<comment type="function">
    <text evidence="6">Involved in transcription antitermination. Required for transcription of ribosomal RNA (rRNA) genes. Binds specifically to the boxA antiterminator sequence of the ribosomal RNA (rrn) operons.</text>
</comment>
<organism evidence="8 9">
    <name type="scientific">Candidatus Dojkabacteria bacterium</name>
    <dbReference type="NCBI Taxonomy" id="2099670"/>
    <lineage>
        <taxon>Bacteria</taxon>
        <taxon>Candidatus Dojkabacteria</taxon>
    </lineage>
</organism>
<dbReference type="NCBIfam" id="TIGR01951">
    <property type="entry name" value="nusB"/>
    <property type="match status" value="1"/>
</dbReference>
<dbReference type="GO" id="GO:0031564">
    <property type="term" value="P:transcription antitermination"/>
    <property type="evidence" value="ECO:0007669"/>
    <property type="project" value="UniProtKB-KW"/>
</dbReference>
<protein>
    <recommendedName>
        <fullName evidence="6">Transcription antitermination protein NusB</fullName>
    </recommendedName>
    <alternativeName>
        <fullName evidence="6">Antitermination factor NusB</fullName>
    </alternativeName>
</protein>
<accession>A0A955L0A2</accession>
<dbReference type="EMBL" id="JAGQLL010000017">
    <property type="protein sequence ID" value="MCA9379909.1"/>
    <property type="molecule type" value="Genomic_DNA"/>
</dbReference>
<comment type="caution">
    <text evidence="8">The sequence shown here is derived from an EMBL/GenBank/DDBJ whole genome shotgun (WGS) entry which is preliminary data.</text>
</comment>
<reference evidence="8" key="1">
    <citation type="submission" date="2020-04" db="EMBL/GenBank/DDBJ databases">
        <authorList>
            <person name="Zhang T."/>
        </authorList>
    </citation>
    <scope>NUCLEOTIDE SEQUENCE</scope>
    <source>
        <strain evidence="8">HKST-UBA15</strain>
    </source>
</reference>
<proteinExistence type="inferred from homology"/>
<name>A0A955L0A2_9BACT</name>
<evidence type="ECO:0000313" key="8">
    <source>
        <dbReference type="EMBL" id="MCA9379909.1"/>
    </source>
</evidence>
<keyword evidence="2 6" id="KW-0889">Transcription antitermination</keyword>
<dbReference type="GO" id="GO:0005829">
    <property type="term" value="C:cytosol"/>
    <property type="evidence" value="ECO:0007669"/>
    <property type="project" value="TreeGrafter"/>
</dbReference>
<keyword evidence="4 6" id="KW-0805">Transcription regulation</keyword>
<dbReference type="SUPFAM" id="SSF48013">
    <property type="entry name" value="NusB-like"/>
    <property type="match status" value="1"/>
</dbReference>
<keyword evidence="5 6" id="KW-0804">Transcription</keyword>
<dbReference type="InterPro" id="IPR006027">
    <property type="entry name" value="NusB_RsmB_TIM44"/>
</dbReference>
<evidence type="ECO:0000256" key="2">
    <source>
        <dbReference type="ARBA" id="ARBA00022814"/>
    </source>
</evidence>
<dbReference type="HAMAP" id="MF_00073">
    <property type="entry name" value="NusB"/>
    <property type="match status" value="1"/>
</dbReference>
<dbReference type="PANTHER" id="PTHR11078:SF3">
    <property type="entry name" value="ANTITERMINATION NUSB DOMAIN-CONTAINING PROTEIN"/>
    <property type="match status" value="1"/>
</dbReference>
<evidence type="ECO:0000256" key="1">
    <source>
        <dbReference type="ARBA" id="ARBA00005952"/>
    </source>
</evidence>
<dbReference type="InterPro" id="IPR035926">
    <property type="entry name" value="NusB-like_sf"/>
</dbReference>
<gene>
    <name evidence="6 8" type="primary">nusB</name>
    <name evidence="8" type="ORF">KC675_01890</name>
</gene>
<dbReference type="GO" id="GO:0006353">
    <property type="term" value="P:DNA-templated transcription termination"/>
    <property type="evidence" value="ECO:0007669"/>
    <property type="project" value="UniProtKB-UniRule"/>
</dbReference>
<dbReference type="GO" id="GO:0003723">
    <property type="term" value="F:RNA binding"/>
    <property type="evidence" value="ECO:0007669"/>
    <property type="project" value="UniProtKB-UniRule"/>
</dbReference>
<evidence type="ECO:0000256" key="4">
    <source>
        <dbReference type="ARBA" id="ARBA00023015"/>
    </source>
</evidence>
<dbReference type="Pfam" id="PF01029">
    <property type="entry name" value="NusB"/>
    <property type="match status" value="1"/>
</dbReference>
<dbReference type="Proteomes" id="UP000745577">
    <property type="component" value="Unassembled WGS sequence"/>
</dbReference>
<dbReference type="InterPro" id="IPR011605">
    <property type="entry name" value="NusB_fam"/>
</dbReference>
<evidence type="ECO:0000256" key="3">
    <source>
        <dbReference type="ARBA" id="ARBA00022884"/>
    </source>
</evidence>
<keyword evidence="3 6" id="KW-0694">RNA-binding</keyword>
<evidence type="ECO:0000256" key="6">
    <source>
        <dbReference type="HAMAP-Rule" id="MF_00073"/>
    </source>
</evidence>
<dbReference type="AlphaFoldDB" id="A0A955L0A2"/>
<comment type="similarity">
    <text evidence="1 6">Belongs to the NusB family.</text>
</comment>
<evidence type="ECO:0000259" key="7">
    <source>
        <dbReference type="Pfam" id="PF01029"/>
    </source>
</evidence>
<sequence>MQDSRHNARILALQQLFERYFHKQNLAEVEDKSQLFPINKILEEDEIKDYDKSLFRQIIEAMPVNELQIDEIIEILAPEWPIDKIATMDLQILRIAILEGFILNITPEKVAIDEAIELTKEFSNDQSRKFISGVLGNLIENKSKYIK</sequence>